<keyword evidence="1" id="KW-1133">Transmembrane helix</keyword>
<sequence>AILYVPALNTIFKVVPLTPFQLLLCFIGSLTAFLIIPGKLIPRRRYITHRKTEATA</sequence>
<feature type="transmembrane region" description="Helical" evidence="1">
    <location>
        <begin position="20"/>
        <end position="41"/>
    </location>
</feature>
<accession>X0WXN4</accession>
<protein>
    <recommendedName>
        <fullName evidence="3">Cation-transporting P-type ATPase C-terminal domain-containing protein</fullName>
    </recommendedName>
</protein>
<dbReference type="EMBL" id="BARS01039312">
    <property type="protein sequence ID" value="GAG17491.1"/>
    <property type="molecule type" value="Genomic_DNA"/>
</dbReference>
<keyword evidence="1" id="KW-0812">Transmembrane</keyword>
<dbReference type="AlphaFoldDB" id="X0WXN4"/>
<evidence type="ECO:0008006" key="3">
    <source>
        <dbReference type="Google" id="ProtNLM"/>
    </source>
</evidence>
<dbReference type="Gene3D" id="1.20.1110.10">
    <property type="entry name" value="Calcium-transporting ATPase, transmembrane domain"/>
    <property type="match status" value="1"/>
</dbReference>
<feature type="non-terminal residue" evidence="2">
    <location>
        <position position="1"/>
    </location>
</feature>
<evidence type="ECO:0000313" key="2">
    <source>
        <dbReference type="EMBL" id="GAG17491.1"/>
    </source>
</evidence>
<organism evidence="2">
    <name type="scientific">marine sediment metagenome</name>
    <dbReference type="NCBI Taxonomy" id="412755"/>
    <lineage>
        <taxon>unclassified sequences</taxon>
        <taxon>metagenomes</taxon>
        <taxon>ecological metagenomes</taxon>
    </lineage>
</organism>
<comment type="caution">
    <text evidence="2">The sequence shown here is derived from an EMBL/GenBank/DDBJ whole genome shotgun (WGS) entry which is preliminary data.</text>
</comment>
<gene>
    <name evidence="2" type="ORF">S01H1_60043</name>
</gene>
<proteinExistence type="predicted"/>
<name>X0WXN4_9ZZZZ</name>
<evidence type="ECO:0000256" key="1">
    <source>
        <dbReference type="SAM" id="Phobius"/>
    </source>
</evidence>
<keyword evidence="1" id="KW-0472">Membrane</keyword>
<reference evidence="2" key="1">
    <citation type="journal article" date="2014" name="Front. Microbiol.">
        <title>High frequency of phylogenetically diverse reductive dehalogenase-homologous genes in deep subseafloor sedimentary metagenomes.</title>
        <authorList>
            <person name="Kawai M."/>
            <person name="Futagami T."/>
            <person name="Toyoda A."/>
            <person name="Takaki Y."/>
            <person name="Nishi S."/>
            <person name="Hori S."/>
            <person name="Arai W."/>
            <person name="Tsubouchi T."/>
            <person name="Morono Y."/>
            <person name="Uchiyama I."/>
            <person name="Ito T."/>
            <person name="Fujiyama A."/>
            <person name="Inagaki F."/>
            <person name="Takami H."/>
        </authorList>
    </citation>
    <scope>NUCLEOTIDE SEQUENCE</scope>
    <source>
        <strain evidence="2">Expedition CK06-06</strain>
    </source>
</reference>